<dbReference type="AlphaFoldDB" id="A0A212LC96"/>
<accession>A0A212LC96</accession>
<dbReference type="RefSeq" id="WP_179981424.1">
    <property type="nucleotide sequence ID" value="NZ_LT608333.1"/>
</dbReference>
<reference evidence="3" key="1">
    <citation type="submission" date="2016-08" db="EMBL/GenBank/DDBJ databases">
        <authorList>
            <person name="Seilhamer J.J."/>
        </authorList>
    </citation>
    <scope>NUCLEOTIDE SEQUENCE</scope>
    <source>
        <strain evidence="3">86-1</strain>
    </source>
</reference>
<feature type="domain" description="Amidase" evidence="2">
    <location>
        <begin position="63"/>
        <end position="419"/>
    </location>
</feature>
<evidence type="ECO:0000259" key="2">
    <source>
        <dbReference type="Pfam" id="PF01425"/>
    </source>
</evidence>
<organism evidence="3">
    <name type="scientific">uncultured Desulfovibrio sp</name>
    <dbReference type="NCBI Taxonomy" id="167968"/>
    <lineage>
        <taxon>Bacteria</taxon>
        <taxon>Pseudomonadati</taxon>
        <taxon>Thermodesulfobacteriota</taxon>
        <taxon>Desulfovibrionia</taxon>
        <taxon>Desulfovibrionales</taxon>
        <taxon>Desulfovibrionaceae</taxon>
        <taxon>Desulfovibrio</taxon>
        <taxon>environmental samples</taxon>
    </lineage>
</organism>
<sequence>MPRFALPPVLGFDLFRKADADTLLRIYRGLFLRIAASEGKLFIFAEGGFRPQMVLDELEEALRRWPEVAGRPPLFGVPVGIKDVFRTNGYAIRCGSLLPSILFAGDEAPLVTRLREAGAIVMGITATTEFTHAEPAATRNPCNRRHTPGGSSSGSAAGVRAGYFALALGTQTMGSVIRPAAFCGVTGFKPSQGLLPGQGIINFSPSLDQAGFFCATSQDAATTLSLFCDAPAGGRKASALFIVPEGAYMDEVEPGMRRAFDQYCNRLARLSGVRIKTMPVFDDWQGIRDRHQQLAAAELAQMHRAWFADFGPLYRPKTREFIEFGQILGDGVIETGRASCANQRKKLDDLLADMKADAFLAPAAPGEAPKGFASTGNPVMNVPWTHAGLPVVCLPMDKVRNGLPLGVQAAGRFGRDAELMALAPLLETAAAPMRL</sequence>
<evidence type="ECO:0000313" key="3">
    <source>
        <dbReference type="EMBL" id="SCM74989.1"/>
    </source>
</evidence>
<dbReference type="InterPro" id="IPR023631">
    <property type="entry name" value="Amidase_dom"/>
</dbReference>
<dbReference type="InterPro" id="IPR036928">
    <property type="entry name" value="AS_sf"/>
</dbReference>
<dbReference type="Gene3D" id="3.90.1300.10">
    <property type="entry name" value="Amidase signature (AS) domain"/>
    <property type="match status" value="1"/>
</dbReference>
<evidence type="ECO:0000256" key="1">
    <source>
        <dbReference type="SAM" id="MobiDB-lite"/>
    </source>
</evidence>
<dbReference type="Pfam" id="PF01425">
    <property type="entry name" value="Amidase"/>
    <property type="match status" value="1"/>
</dbReference>
<dbReference type="InterPro" id="IPR000120">
    <property type="entry name" value="Amidase"/>
</dbReference>
<feature type="region of interest" description="Disordered" evidence="1">
    <location>
        <begin position="135"/>
        <end position="154"/>
    </location>
</feature>
<proteinExistence type="predicted"/>
<dbReference type="EMBL" id="FMJC01000002">
    <property type="protein sequence ID" value="SCM74989.1"/>
    <property type="molecule type" value="Genomic_DNA"/>
</dbReference>
<dbReference type="PANTHER" id="PTHR11895:SF67">
    <property type="entry name" value="AMIDASE DOMAIN-CONTAINING PROTEIN"/>
    <property type="match status" value="1"/>
</dbReference>
<gene>
    <name evidence="3" type="ORF">KL86DES1_22278</name>
</gene>
<dbReference type="PANTHER" id="PTHR11895">
    <property type="entry name" value="TRANSAMIDASE"/>
    <property type="match status" value="1"/>
</dbReference>
<dbReference type="GO" id="GO:0003824">
    <property type="term" value="F:catalytic activity"/>
    <property type="evidence" value="ECO:0007669"/>
    <property type="project" value="InterPro"/>
</dbReference>
<protein>
    <submittedName>
        <fullName evidence="3">Amidase</fullName>
    </submittedName>
</protein>
<dbReference type="SUPFAM" id="SSF75304">
    <property type="entry name" value="Amidase signature (AS) enzymes"/>
    <property type="match status" value="1"/>
</dbReference>
<name>A0A212LC96_9BACT</name>